<protein>
    <submittedName>
        <fullName evidence="8">Aquaporin-1</fullName>
    </submittedName>
</protein>
<dbReference type="Pfam" id="PF00230">
    <property type="entry name" value="MIP"/>
    <property type="match status" value="1"/>
</dbReference>
<dbReference type="EMBL" id="WVTB01000052">
    <property type="protein sequence ID" value="KAF3803867.1"/>
    <property type="molecule type" value="Genomic_DNA"/>
</dbReference>
<feature type="transmembrane region" description="Helical" evidence="7">
    <location>
        <begin position="198"/>
        <end position="220"/>
    </location>
</feature>
<accession>A0A8H4FIV4</accession>
<dbReference type="InterPro" id="IPR023271">
    <property type="entry name" value="Aquaporin-like"/>
</dbReference>
<dbReference type="RefSeq" id="XP_045263026.1">
    <property type="nucleotide sequence ID" value="XM_045408336.1"/>
</dbReference>
<dbReference type="Gene3D" id="1.20.1080.10">
    <property type="entry name" value="Glycerol uptake facilitator protein"/>
    <property type="match status" value="1"/>
</dbReference>
<comment type="subcellular location">
    <subcellularLocation>
        <location evidence="1">Membrane</location>
        <topology evidence="1">Multi-pass membrane protein</topology>
    </subcellularLocation>
</comment>
<dbReference type="GO" id="GO:0015250">
    <property type="term" value="F:water channel activity"/>
    <property type="evidence" value="ECO:0007669"/>
    <property type="project" value="TreeGrafter"/>
</dbReference>
<keyword evidence="6" id="KW-0813">Transport</keyword>
<gene>
    <name evidence="8" type="ORF">GCG54_00008369</name>
</gene>
<evidence type="ECO:0000256" key="4">
    <source>
        <dbReference type="ARBA" id="ARBA00022989"/>
    </source>
</evidence>
<dbReference type="GO" id="GO:0005886">
    <property type="term" value="C:plasma membrane"/>
    <property type="evidence" value="ECO:0007669"/>
    <property type="project" value="TreeGrafter"/>
</dbReference>
<dbReference type="InterPro" id="IPR034294">
    <property type="entry name" value="Aquaporin_transptr"/>
</dbReference>
<organism evidence="8 9">
    <name type="scientific">Colletotrichum gloeosporioides</name>
    <name type="common">Anthracnose fungus</name>
    <name type="synonym">Glomerella cingulata</name>
    <dbReference type="NCBI Taxonomy" id="474922"/>
    <lineage>
        <taxon>Eukaryota</taxon>
        <taxon>Fungi</taxon>
        <taxon>Dikarya</taxon>
        <taxon>Ascomycota</taxon>
        <taxon>Pezizomycotina</taxon>
        <taxon>Sordariomycetes</taxon>
        <taxon>Hypocreomycetidae</taxon>
        <taxon>Glomerellales</taxon>
        <taxon>Glomerellaceae</taxon>
        <taxon>Colletotrichum</taxon>
        <taxon>Colletotrichum gloeosporioides species complex</taxon>
    </lineage>
</organism>
<evidence type="ECO:0000256" key="7">
    <source>
        <dbReference type="SAM" id="Phobius"/>
    </source>
</evidence>
<dbReference type="PANTHER" id="PTHR19139:SF199">
    <property type="entry name" value="MIP17260P"/>
    <property type="match status" value="1"/>
</dbReference>
<feature type="transmembrane region" description="Helical" evidence="7">
    <location>
        <begin position="132"/>
        <end position="152"/>
    </location>
</feature>
<evidence type="ECO:0000256" key="3">
    <source>
        <dbReference type="ARBA" id="ARBA00022692"/>
    </source>
</evidence>
<comment type="similarity">
    <text evidence="2 6">Belongs to the MIP/aquaporin (TC 1.A.8) family.</text>
</comment>
<dbReference type="SUPFAM" id="SSF81338">
    <property type="entry name" value="Aquaporin-like"/>
    <property type="match status" value="1"/>
</dbReference>
<dbReference type="AlphaFoldDB" id="A0A8H4FIV4"/>
<dbReference type="PANTHER" id="PTHR19139">
    <property type="entry name" value="AQUAPORIN TRANSPORTER"/>
    <property type="match status" value="1"/>
</dbReference>
<dbReference type="PRINTS" id="PR00783">
    <property type="entry name" value="MINTRINSICP"/>
</dbReference>
<comment type="caution">
    <text evidence="8">The sequence shown here is derived from an EMBL/GenBank/DDBJ whole genome shotgun (WGS) entry which is preliminary data.</text>
</comment>
<reference evidence="8" key="2">
    <citation type="submission" date="2020-03" db="EMBL/GenBank/DDBJ databases">
        <authorList>
            <person name="Fu F.-F."/>
            <person name="Chen J."/>
        </authorList>
    </citation>
    <scope>NUCLEOTIDE SEQUENCE</scope>
    <source>
        <strain evidence="8">Lc1</strain>
    </source>
</reference>
<evidence type="ECO:0000256" key="1">
    <source>
        <dbReference type="ARBA" id="ARBA00004141"/>
    </source>
</evidence>
<name>A0A8H4FIV4_COLGL</name>
<evidence type="ECO:0000313" key="8">
    <source>
        <dbReference type="EMBL" id="KAF3803867.1"/>
    </source>
</evidence>
<keyword evidence="4 7" id="KW-1133">Transmembrane helix</keyword>
<dbReference type="Proteomes" id="UP000613401">
    <property type="component" value="Unassembled WGS sequence"/>
</dbReference>
<feature type="transmembrane region" description="Helical" evidence="7">
    <location>
        <begin position="240"/>
        <end position="263"/>
    </location>
</feature>
<proteinExistence type="inferred from homology"/>
<evidence type="ECO:0000256" key="6">
    <source>
        <dbReference type="RuleBase" id="RU000477"/>
    </source>
</evidence>
<evidence type="ECO:0000313" key="9">
    <source>
        <dbReference type="Proteomes" id="UP000613401"/>
    </source>
</evidence>
<sequence length="290" mass="31087">MPRLLSKMKNPKRVIQKLASDGDHDNTLPMLSIADTTRNKIVSGLGEFCGTFLFLFFSFAGTQVANVVAAASASQDTLTVILFVALSFGVSLTANVWAFYRVSGGLFNPVLFPKVTLALVVCGGLPVLRGLLILPVQIIAGICAAGIASAMFPGPLVVDTLLGNGTNTAQGFFIELILTAQLVFVILMLAVEKHRSTFLAPVGIGVSFFLSELVGVYFTGASLNPARSFGPAVVNRQFPGYFWIYVFGPTFGSLLACLLYAVLRWLRYYEVNPDQDADGQDEDAEAAAKD</sequence>
<keyword evidence="5 7" id="KW-0472">Membrane</keyword>
<evidence type="ECO:0000256" key="5">
    <source>
        <dbReference type="ARBA" id="ARBA00023136"/>
    </source>
</evidence>
<reference evidence="8" key="1">
    <citation type="journal article" date="2020" name="Phytopathology">
        <title>Genome sequence and comparative analysis of Colletotrichum gloeosporioides isolated from Liriodendron leaves.</title>
        <authorList>
            <person name="Fu F.F."/>
            <person name="Hao Z."/>
            <person name="Wang P."/>
            <person name="Lu Y."/>
            <person name="Xue L.J."/>
            <person name="Wei G."/>
            <person name="Tian Y."/>
            <person name="Baishi H."/>
            <person name="Xu H."/>
            <person name="Shi J."/>
            <person name="Cheng T."/>
            <person name="Wang G."/>
            <person name="Yi Y."/>
            <person name="Chen J."/>
        </authorList>
    </citation>
    <scope>NUCLEOTIDE SEQUENCE</scope>
    <source>
        <strain evidence="8">Lc1</strain>
    </source>
</reference>
<feature type="transmembrane region" description="Helical" evidence="7">
    <location>
        <begin position="78"/>
        <end position="100"/>
    </location>
</feature>
<feature type="transmembrane region" description="Helical" evidence="7">
    <location>
        <begin position="52"/>
        <end position="71"/>
    </location>
</feature>
<feature type="transmembrane region" description="Helical" evidence="7">
    <location>
        <begin position="172"/>
        <end position="191"/>
    </location>
</feature>
<keyword evidence="9" id="KW-1185">Reference proteome</keyword>
<keyword evidence="3 6" id="KW-0812">Transmembrane</keyword>
<dbReference type="InterPro" id="IPR000425">
    <property type="entry name" value="MIP"/>
</dbReference>
<dbReference type="GeneID" id="69015510"/>
<evidence type="ECO:0000256" key="2">
    <source>
        <dbReference type="ARBA" id="ARBA00006175"/>
    </source>
</evidence>